<feature type="region of interest" description="Disordered" evidence="1">
    <location>
        <begin position="1"/>
        <end position="62"/>
    </location>
</feature>
<protein>
    <submittedName>
        <fullName evidence="2">Uncharacterized protein</fullName>
    </submittedName>
</protein>
<evidence type="ECO:0000313" key="2">
    <source>
        <dbReference type="EMBL" id="KAK8399738.1"/>
    </source>
</evidence>
<organism evidence="2 3">
    <name type="scientific">Scylla paramamosain</name>
    <name type="common">Mud crab</name>
    <dbReference type="NCBI Taxonomy" id="85552"/>
    <lineage>
        <taxon>Eukaryota</taxon>
        <taxon>Metazoa</taxon>
        <taxon>Ecdysozoa</taxon>
        <taxon>Arthropoda</taxon>
        <taxon>Crustacea</taxon>
        <taxon>Multicrustacea</taxon>
        <taxon>Malacostraca</taxon>
        <taxon>Eumalacostraca</taxon>
        <taxon>Eucarida</taxon>
        <taxon>Decapoda</taxon>
        <taxon>Pleocyemata</taxon>
        <taxon>Brachyura</taxon>
        <taxon>Eubrachyura</taxon>
        <taxon>Portunoidea</taxon>
        <taxon>Portunidae</taxon>
        <taxon>Portuninae</taxon>
        <taxon>Scylla</taxon>
    </lineage>
</organism>
<dbReference type="Proteomes" id="UP001487740">
    <property type="component" value="Unassembled WGS sequence"/>
</dbReference>
<keyword evidence="3" id="KW-1185">Reference proteome</keyword>
<feature type="compositionally biased region" description="Basic residues" evidence="1">
    <location>
        <begin position="1"/>
        <end position="13"/>
    </location>
</feature>
<dbReference type="AlphaFoldDB" id="A0AAW0UKP1"/>
<feature type="compositionally biased region" description="Low complexity" evidence="1">
    <location>
        <begin position="35"/>
        <end position="46"/>
    </location>
</feature>
<gene>
    <name evidence="2" type="ORF">O3P69_003632</name>
</gene>
<evidence type="ECO:0000256" key="1">
    <source>
        <dbReference type="SAM" id="MobiDB-lite"/>
    </source>
</evidence>
<comment type="caution">
    <text evidence="2">The sequence shown here is derived from an EMBL/GenBank/DDBJ whole genome shotgun (WGS) entry which is preliminary data.</text>
</comment>
<name>A0AAW0UKP1_SCYPA</name>
<proteinExistence type="predicted"/>
<accession>A0AAW0UKP1</accession>
<dbReference type="EMBL" id="JARAKH010000011">
    <property type="protein sequence ID" value="KAK8399738.1"/>
    <property type="molecule type" value="Genomic_DNA"/>
</dbReference>
<evidence type="ECO:0000313" key="3">
    <source>
        <dbReference type="Proteomes" id="UP001487740"/>
    </source>
</evidence>
<reference evidence="2 3" key="1">
    <citation type="submission" date="2023-03" db="EMBL/GenBank/DDBJ databases">
        <title>High-quality genome of Scylla paramamosain provides insights in environmental adaptation.</title>
        <authorList>
            <person name="Zhang L."/>
        </authorList>
    </citation>
    <scope>NUCLEOTIDE SEQUENCE [LARGE SCALE GENOMIC DNA]</scope>
    <source>
        <strain evidence="2">LZ_2023a</strain>
        <tissue evidence="2">Muscle</tissue>
    </source>
</reference>
<sequence>MHLRGKATRKPHRQVLTAGEAKSASPLGHHSLHRQPQTPLTSSPPTARGHQGGAPHTATAEGYYTGKCPGAKLLYFPRVLRRADSFSVPDVSNFTLSSFPSPPSCRVSPASSAVALCPPRLPRLLRFGFLYWAKEEEEEEEEGEKEEQVSRFYPVHDLRLEDR</sequence>